<dbReference type="Gene3D" id="2.40.440.10">
    <property type="entry name" value="L,D-transpeptidase catalytic domain-like"/>
    <property type="match status" value="1"/>
</dbReference>
<dbReference type="UniPathway" id="UPA00219"/>
<dbReference type="Gene3D" id="3.10.20.800">
    <property type="match status" value="1"/>
</dbReference>
<dbReference type="Pfam" id="PF03734">
    <property type="entry name" value="YkuD"/>
    <property type="match status" value="1"/>
</dbReference>
<evidence type="ECO:0000256" key="5">
    <source>
        <dbReference type="ARBA" id="ARBA00023316"/>
    </source>
</evidence>
<protein>
    <recommendedName>
        <fullName evidence="8">L,D-TPase catalytic domain-containing protein</fullName>
    </recommendedName>
</protein>
<keyword evidence="2" id="KW-0808">Transferase</keyword>
<dbReference type="CDD" id="cd16913">
    <property type="entry name" value="YkuD_like"/>
    <property type="match status" value="1"/>
</dbReference>
<dbReference type="Pfam" id="PF12229">
    <property type="entry name" value="PG_binding_4"/>
    <property type="match status" value="1"/>
</dbReference>
<evidence type="ECO:0000313" key="9">
    <source>
        <dbReference type="EMBL" id="CRZ33410.1"/>
    </source>
</evidence>
<accession>A0A0H5SED4</accession>
<dbReference type="GO" id="GO:0008360">
    <property type="term" value="P:regulation of cell shape"/>
    <property type="evidence" value="ECO:0007669"/>
    <property type="project" value="UniProtKB-UniRule"/>
</dbReference>
<dbReference type="AlphaFoldDB" id="A0A0H5SED4"/>
<evidence type="ECO:0000256" key="4">
    <source>
        <dbReference type="ARBA" id="ARBA00022984"/>
    </source>
</evidence>
<evidence type="ECO:0000256" key="6">
    <source>
        <dbReference type="PROSITE-ProRule" id="PRU01373"/>
    </source>
</evidence>
<evidence type="ECO:0000256" key="1">
    <source>
        <dbReference type="ARBA" id="ARBA00004752"/>
    </source>
</evidence>
<dbReference type="InterPro" id="IPR022029">
    <property type="entry name" value="YoaR-like_PG-bd"/>
</dbReference>
<dbReference type="PROSITE" id="PS52029">
    <property type="entry name" value="LD_TPASE"/>
    <property type="match status" value="1"/>
</dbReference>
<dbReference type="PANTHER" id="PTHR30582">
    <property type="entry name" value="L,D-TRANSPEPTIDASE"/>
    <property type="match status" value="1"/>
</dbReference>
<dbReference type="InterPro" id="IPR050979">
    <property type="entry name" value="LD-transpeptidase"/>
</dbReference>
<evidence type="ECO:0000256" key="7">
    <source>
        <dbReference type="SAM" id="Phobius"/>
    </source>
</evidence>
<keyword evidence="7" id="KW-1133">Transmembrane helix</keyword>
<name>A0A0H5SED4_HERHM</name>
<dbReference type="GO" id="GO:0018104">
    <property type="term" value="P:peptidoglycan-protein cross-linking"/>
    <property type="evidence" value="ECO:0007669"/>
    <property type="project" value="TreeGrafter"/>
</dbReference>
<comment type="pathway">
    <text evidence="1 6">Cell wall biogenesis; peptidoglycan biosynthesis.</text>
</comment>
<dbReference type="OrthoDB" id="3176960at2"/>
<evidence type="ECO:0000259" key="8">
    <source>
        <dbReference type="PROSITE" id="PS52029"/>
    </source>
</evidence>
<dbReference type="GO" id="GO:0071972">
    <property type="term" value="F:peptidoglycan L,D-transpeptidase activity"/>
    <property type="evidence" value="ECO:0007669"/>
    <property type="project" value="TreeGrafter"/>
</dbReference>
<evidence type="ECO:0000313" key="10">
    <source>
        <dbReference type="Proteomes" id="UP000236497"/>
    </source>
</evidence>
<keyword evidence="5 6" id="KW-0961">Cell wall biogenesis/degradation</keyword>
<sequence length="464" mass="53838">MKQVRIMVLSKRKIKRNLFIILFSFIGLYLLISLYFINHFLFRTEINGVNVSLKAHRNFSNIISKYIREYDILIIERSGETEVITGHEIGMKYNNGISLHRIWCIQNPFMWLSSLFKSSKFYIKDLFIYNAELLDIRINRLNCLNREIINPRNVDFKYINGSYEIIKEIDGNKINKFYLKKALIKYISEGKRILDLDKMNCYEKPKYTASSKKTIKTKNLLDKYVSAKITYRFGKDTETLDAASIHKWLKVDENLDVIINNNDVAAYVRELSKKYDTVGIKRTFLTSTGKIAELQGGLYGWKIDRNAETEALINHIKKGDKIEKEPAYLQKAVSRYGNEIGDTYIEINITKQHLWFYKDGKMIVQGPVVTGNPNRGHATVLGVYMINYKQMNATLTGPGYEAKVTYWMPFFGNIGLHDAPWRYRFGGDIYLRNGSHGCVNAPLYLAKTVFENIEEGTPVVVYEE</sequence>
<dbReference type="SUPFAM" id="SSF143985">
    <property type="entry name" value="L,D-transpeptidase pre-catalytic domain-like"/>
    <property type="match status" value="1"/>
</dbReference>
<keyword evidence="7" id="KW-0472">Membrane</keyword>
<keyword evidence="3 6" id="KW-0133">Cell shape</keyword>
<feature type="active site" description="Nucleophile" evidence="6">
    <location>
        <position position="438"/>
    </location>
</feature>
<dbReference type="SUPFAM" id="SSF141523">
    <property type="entry name" value="L,D-transpeptidase catalytic domain-like"/>
    <property type="match status" value="1"/>
</dbReference>
<dbReference type="GO" id="GO:0005576">
    <property type="term" value="C:extracellular region"/>
    <property type="evidence" value="ECO:0007669"/>
    <property type="project" value="TreeGrafter"/>
</dbReference>
<keyword evidence="7" id="KW-0812">Transmembrane</keyword>
<organism evidence="9 10">
    <name type="scientific">Herbinix hemicellulosilytica</name>
    <dbReference type="NCBI Taxonomy" id="1564487"/>
    <lineage>
        <taxon>Bacteria</taxon>
        <taxon>Bacillati</taxon>
        <taxon>Bacillota</taxon>
        <taxon>Clostridia</taxon>
        <taxon>Lachnospirales</taxon>
        <taxon>Lachnospiraceae</taxon>
        <taxon>Herbinix</taxon>
    </lineage>
</organism>
<keyword evidence="4 6" id="KW-0573">Peptidoglycan synthesis</keyword>
<dbReference type="EMBL" id="CVTD020000007">
    <property type="protein sequence ID" value="CRZ33410.1"/>
    <property type="molecule type" value="Genomic_DNA"/>
</dbReference>
<dbReference type="GO" id="GO:0016740">
    <property type="term" value="F:transferase activity"/>
    <property type="evidence" value="ECO:0007669"/>
    <property type="project" value="UniProtKB-KW"/>
</dbReference>
<feature type="active site" description="Proton donor/acceptor" evidence="6">
    <location>
        <position position="417"/>
    </location>
</feature>
<dbReference type="InterPro" id="IPR005490">
    <property type="entry name" value="LD_TPept_cat_dom"/>
</dbReference>
<proteinExistence type="predicted"/>
<gene>
    <name evidence="9" type="ORF">HHT355_0196</name>
</gene>
<feature type="transmembrane region" description="Helical" evidence="7">
    <location>
        <begin position="20"/>
        <end position="42"/>
    </location>
</feature>
<feature type="domain" description="L,D-TPase catalytic" evidence="8">
    <location>
        <begin position="343"/>
        <end position="462"/>
    </location>
</feature>
<dbReference type="InterPro" id="IPR038054">
    <property type="entry name" value="LD_TPept-like_central_sf"/>
</dbReference>
<dbReference type="Proteomes" id="UP000236497">
    <property type="component" value="Unassembled WGS sequence"/>
</dbReference>
<evidence type="ECO:0000256" key="3">
    <source>
        <dbReference type="ARBA" id="ARBA00022960"/>
    </source>
</evidence>
<evidence type="ECO:0000256" key="2">
    <source>
        <dbReference type="ARBA" id="ARBA00022679"/>
    </source>
</evidence>
<dbReference type="GO" id="GO:0071555">
    <property type="term" value="P:cell wall organization"/>
    <property type="evidence" value="ECO:0007669"/>
    <property type="project" value="UniProtKB-UniRule"/>
</dbReference>
<dbReference type="InterPro" id="IPR038063">
    <property type="entry name" value="Transpep_catalytic_dom"/>
</dbReference>
<reference evidence="9 10" key="1">
    <citation type="submission" date="2015-06" db="EMBL/GenBank/DDBJ databases">
        <authorList>
            <person name="Wibberg Daniel"/>
        </authorList>
    </citation>
    <scope>NUCLEOTIDE SEQUENCE [LARGE SCALE GENOMIC DNA]</scope>
    <source>
        <strain evidence="9 10">T3/55T</strain>
    </source>
</reference>
<dbReference type="RefSeq" id="WP_103201592.1">
    <property type="nucleotide sequence ID" value="NZ_CVTD020000007.1"/>
</dbReference>
<dbReference type="PANTHER" id="PTHR30582:SF33">
    <property type="entry name" value="EXPORTED PROTEIN"/>
    <property type="match status" value="1"/>
</dbReference>
<keyword evidence="10" id="KW-1185">Reference proteome</keyword>